<name>A0A445MR21_9BACT</name>
<dbReference type="AlphaFoldDB" id="A0A445MR21"/>
<sequence length="489" mass="57101">MKTAYLDGKKWLFILLFLFFGAMEARADIQLWEDKFILTGFLRQELAVHVAPKNPNNEAYQDSNNRINLSRSFFLTEWILKPNDVFKFYSKMRLIHDQTDMLEDDLLDYNAFPLSTPRYGSYLRPTDDDNIVFEVCELYGEADLGNLWLRLGKQQIVWGEMISARIMDIINPLDYSWHFMFEPEEFENIRIPEWAARMVYNFDQDTLPWFSEAFIEGFYNPGDVSPNINPQPGAPYKFTPDPSPVFVTNEKERWGDDEFGFRIGGRVGQFFGTLNYFNVYTDSGYWQYVSGGPRPPFFTDIKYPKLDIYGLSMNYAIQPPIDTTVTFEGTYTPEQPYYDIQSAMPEIVEEGQWKWALQLQRSTFVFPTPISAMNLRMQFTQTAVDGNPDKLKSTPAPFDRKSNKVDKTQNVLAFLADQYFWSNQILINAKVIYDMDGAYYMVPGFKYAPGDYWYFDIYGVFLGGSDRRAGTFASMYWSDEVFARITYQF</sequence>
<organism evidence="1">
    <name type="scientific">uncultured Desulfobacterium sp</name>
    <dbReference type="NCBI Taxonomy" id="201089"/>
    <lineage>
        <taxon>Bacteria</taxon>
        <taxon>Pseudomonadati</taxon>
        <taxon>Thermodesulfobacteriota</taxon>
        <taxon>Desulfobacteria</taxon>
        <taxon>Desulfobacterales</taxon>
        <taxon>Desulfobacteriaceae</taxon>
        <taxon>Desulfobacterium</taxon>
        <taxon>environmental samples</taxon>
    </lineage>
</organism>
<proteinExistence type="predicted"/>
<evidence type="ECO:0000313" key="1">
    <source>
        <dbReference type="EMBL" id="SPD71905.1"/>
    </source>
</evidence>
<gene>
    <name evidence="1" type="ORF">PITCH_A1100004</name>
</gene>
<protein>
    <recommendedName>
        <fullName evidence="2">Alginate export domain-containing protein</fullName>
    </recommendedName>
</protein>
<evidence type="ECO:0008006" key="2">
    <source>
        <dbReference type="Google" id="ProtNLM"/>
    </source>
</evidence>
<reference evidence="1" key="1">
    <citation type="submission" date="2018-01" db="EMBL/GenBank/DDBJ databases">
        <authorList>
            <person name="Regsiter A."/>
            <person name="William W."/>
        </authorList>
    </citation>
    <scope>NUCLEOTIDE SEQUENCE</scope>
    <source>
        <strain evidence="1">TRIP AH-1</strain>
    </source>
</reference>
<dbReference type="InterPro" id="IPR010727">
    <property type="entry name" value="DUF1302"/>
</dbReference>
<dbReference type="EMBL" id="OJIN01000014">
    <property type="protein sequence ID" value="SPD71905.1"/>
    <property type="molecule type" value="Genomic_DNA"/>
</dbReference>
<accession>A0A445MR21</accession>
<dbReference type="Pfam" id="PF06980">
    <property type="entry name" value="DUF1302"/>
    <property type="match status" value="1"/>
</dbReference>